<dbReference type="Pfam" id="PF00482">
    <property type="entry name" value="T2SSF"/>
    <property type="match status" value="2"/>
</dbReference>
<keyword evidence="4 7" id="KW-0812">Transmembrane</keyword>
<dbReference type="EMBL" id="NAEW01000039">
    <property type="protein sequence ID" value="OQM39016.1"/>
    <property type="molecule type" value="Genomic_DNA"/>
</dbReference>
<evidence type="ECO:0000256" key="4">
    <source>
        <dbReference type="ARBA" id="ARBA00022692"/>
    </source>
</evidence>
<gene>
    <name evidence="9" type="ORF">BZK42_27085</name>
</gene>
<dbReference type="AlphaFoldDB" id="A0A1V8NRH0"/>
<feature type="domain" description="Type II secretion system protein GspF" evidence="8">
    <location>
        <begin position="237"/>
        <end position="357"/>
    </location>
</feature>
<evidence type="ECO:0000256" key="1">
    <source>
        <dbReference type="ARBA" id="ARBA00004651"/>
    </source>
</evidence>
<dbReference type="PANTHER" id="PTHR30012:SF0">
    <property type="entry name" value="TYPE II SECRETION SYSTEM PROTEIN F-RELATED"/>
    <property type="match status" value="1"/>
</dbReference>
<evidence type="ECO:0000313" key="9">
    <source>
        <dbReference type="EMBL" id="OQM39016.1"/>
    </source>
</evidence>
<comment type="caution">
    <text evidence="9">The sequence shown here is derived from an EMBL/GenBank/DDBJ whole genome shotgun (WGS) entry which is preliminary data.</text>
</comment>
<keyword evidence="6 7" id="KW-0472">Membrane</keyword>
<name>A0A1V8NRH0_CITBR</name>
<accession>A0A1V8NRH0</accession>
<comment type="subcellular location">
    <subcellularLocation>
        <location evidence="1">Cell membrane</location>
        <topology evidence="1">Multi-pass membrane protein</topology>
    </subcellularLocation>
</comment>
<keyword evidence="3" id="KW-1003">Cell membrane</keyword>
<evidence type="ECO:0000256" key="5">
    <source>
        <dbReference type="ARBA" id="ARBA00022989"/>
    </source>
</evidence>
<evidence type="ECO:0000256" key="6">
    <source>
        <dbReference type="ARBA" id="ARBA00023136"/>
    </source>
</evidence>
<dbReference type="InterPro" id="IPR042094">
    <property type="entry name" value="T2SS_GspF_sf"/>
</dbReference>
<dbReference type="Proteomes" id="UP000192573">
    <property type="component" value="Unassembled WGS sequence"/>
</dbReference>
<organism evidence="9 10">
    <name type="scientific">Citrobacter braakii</name>
    <dbReference type="NCBI Taxonomy" id="57706"/>
    <lineage>
        <taxon>Bacteria</taxon>
        <taxon>Pseudomonadati</taxon>
        <taxon>Pseudomonadota</taxon>
        <taxon>Gammaproteobacteria</taxon>
        <taxon>Enterobacterales</taxon>
        <taxon>Enterobacteriaceae</taxon>
        <taxon>Citrobacter</taxon>
        <taxon>Citrobacter freundii complex</taxon>
    </lineage>
</organism>
<protein>
    <submittedName>
        <fullName evidence="9">Pilus assembly protein PilR</fullName>
    </submittedName>
</protein>
<keyword evidence="5 7" id="KW-1133">Transmembrane helix</keyword>
<dbReference type="GO" id="GO:0005886">
    <property type="term" value="C:plasma membrane"/>
    <property type="evidence" value="ECO:0007669"/>
    <property type="project" value="UniProtKB-SubCell"/>
</dbReference>
<proteinExistence type="inferred from homology"/>
<sequence>MDNENSLRSGMLQRLRYEAVRRTFSGEYRIRFYDALRFLLANQVPLKQALEQISEAYTNFGQRWHPFAELAQDCTDALSDNSEAHSLESTLAHWVPAEEAALISAGMQSGSLPDALAQAVRLTTCRRRILSAVLKMSVYPVGLVAMLLATVLVFNLSLIPELEKMSSPDTWEGGLSFLYVLSVYADRNGFLTGGMMVLAAVWVFWSLPRWTRPDGLRRVADVFVPWSVYRDIQGAVFLMNMASLLAAQVPLLNALNLLLRFASPWLAVRLEAIIDRVKEGDHFGLALRNSGCDFPSREAANFLSLLTRGDGAPDVIARYGERWLEQTLERVNVRANRIRLLMLLVLVGVLLLLVSTVTTISQIGGSDMGGAG</sequence>
<feature type="transmembrane region" description="Helical" evidence="7">
    <location>
        <begin position="340"/>
        <end position="363"/>
    </location>
</feature>
<dbReference type="InterPro" id="IPR018076">
    <property type="entry name" value="T2SS_GspF_dom"/>
</dbReference>
<evidence type="ECO:0000259" key="8">
    <source>
        <dbReference type="Pfam" id="PF00482"/>
    </source>
</evidence>
<comment type="similarity">
    <text evidence="2">Belongs to the GSP F family.</text>
</comment>
<feature type="domain" description="Type II secretion system protein GspF" evidence="8">
    <location>
        <begin position="32"/>
        <end position="160"/>
    </location>
</feature>
<dbReference type="InterPro" id="IPR003004">
    <property type="entry name" value="GspF/PilC"/>
</dbReference>
<dbReference type="PANTHER" id="PTHR30012">
    <property type="entry name" value="GENERAL SECRETION PATHWAY PROTEIN"/>
    <property type="match status" value="1"/>
</dbReference>
<evidence type="ECO:0000313" key="10">
    <source>
        <dbReference type="Proteomes" id="UP000192573"/>
    </source>
</evidence>
<evidence type="ECO:0000256" key="7">
    <source>
        <dbReference type="SAM" id="Phobius"/>
    </source>
</evidence>
<evidence type="ECO:0000256" key="2">
    <source>
        <dbReference type="ARBA" id="ARBA00005745"/>
    </source>
</evidence>
<dbReference type="RefSeq" id="WP_080861280.1">
    <property type="nucleotide sequence ID" value="NZ_CP077405.1"/>
</dbReference>
<evidence type="ECO:0000256" key="3">
    <source>
        <dbReference type="ARBA" id="ARBA00022475"/>
    </source>
</evidence>
<reference evidence="9 10" key="1">
    <citation type="submission" date="2017-03" db="EMBL/GenBank/DDBJ databases">
        <authorList>
            <person name="Afonso C.L."/>
            <person name="Miller P.J."/>
            <person name="Scott M.A."/>
            <person name="Spackman E."/>
            <person name="Goraichik I."/>
            <person name="Dimitrov K.M."/>
            <person name="Suarez D.L."/>
            <person name="Swayne D.E."/>
        </authorList>
    </citation>
    <scope>NUCLEOTIDE SEQUENCE [LARGE SCALE GENOMIC DNA]</scope>
    <source>
        <strain evidence="9 10">ATCC 51113</strain>
    </source>
</reference>
<dbReference type="Gene3D" id="1.20.81.30">
    <property type="entry name" value="Type II secretion system (T2SS), domain F"/>
    <property type="match status" value="2"/>
</dbReference>
<feature type="transmembrane region" description="Helical" evidence="7">
    <location>
        <begin position="136"/>
        <end position="159"/>
    </location>
</feature>
<feature type="transmembrane region" description="Helical" evidence="7">
    <location>
        <begin position="189"/>
        <end position="208"/>
    </location>
</feature>